<evidence type="ECO:0000256" key="1">
    <source>
        <dbReference type="SAM" id="MobiDB-lite"/>
    </source>
</evidence>
<sequence length="444" mass="48140">MKMLRIKQTILLLMLGSCFPIVSCNKEYINPSQASIPSVTTSVDGLMTLCAGLQRRFTIGRQSPLYCAPIAGGYSVYALYTINIGNTAEKELETGKGAVTQGNAVITQLWAQCLLTKTEAETVLSNLTVAADPADRVGMKAYASIFYALSLGTLVQFFEQIPLVKGENAQFNTRADVLQKAIEALESADTDLATTNPSAKFLSKVPAGIDIKNTVKALLARYYNVQSMISGTYNTASGNKALTFAAAASQVIKSEFRFSTVTTNPLGEWNFTVNVFGAIDSTLGLRNGLAPVPAATDPRVGFYIARTGPTTYPLKAFALNTTASYPVYLPGEMSLIMAENYARQSQFPQSKTALDAVRTKTTDIYGIGASQPAYSGAMTMPALLTDIYKQRRLEMFISGQELEDSRRFGRPAPNVAGEERNRNFYPYPLIERDNNTSTPADPGI</sequence>
<dbReference type="InterPro" id="IPR011990">
    <property type="entry name" value="TPR-like_helical_dom_sf"/>
</dbReference>
<evidence type="ECO:0000313" key="2">
    <source>
        <dbReference type="EMBL" id="SIN95872.1"/>
    </source>
</evidence>
<keyword evidence="3" id="KW-1185">Reference proteome</keyword>
<dbReference type="EMBL" id="FSRA01000001">
    <property type="protein sequence ID" value="SIN95872.1"/>
    <property type="molecule type" value="Genomic_DNA"/>
</dbReference>
<dbReference type="OrthoDB" id="1522814at2"/>
<evidence type="ECO:0000313" key="3">
    <source>
        <dbReference type="Proteomes" id="UP000185003"/>
    </source>
</evidence>
<dbReference type="AlphaFoldDB" id="A0A1N6FKS4"/>
<dbReference type="RefSeq" id="WP_074239341.1">
    <property type="nucleotide sequence ID" value="NZ_FSRA01000001.1"/>
</dbReference>
<protein>
    <submittedName>
        <fullName evidence="2">SusD family protein</fullName>
    </submittedName>
</protein>
<dbReference type="Gene3D" id="1.25.40.390">
    <property type="match status" value="1"/>
</dbReference>
<organism evidence="2 3">
    <name type="scientific">Chitinophaga niabensis</name>
    <dbReference type="NCBI Taxonomy" id="536979"/>
    <lineage>
        <taxon>Bacteria</taxon>
        <taxon>Pseudomonadati</taxon>
        <taxon>Bacteroidota</taxon>
        <taxon>Chitinophagia</taxon>
        <taxon>Chitinophagales</taxon>
        <taxon>Chitinophagaceae</taxon>
        <taxon>Chitinophaga</taxon>
    </lineage>
</organism>
<dbReference type="STRING" id="536979.SAMN04488055_2274"/>
<dbReference type="PROSITE" id="PS51257">
    <property type="entry name" value="PROKAR_LIPOPROTEIN"/>
    <property type="match status" value="1"/>
</dbReference>
<name>A0A1N6FKS4_9BACT</name>
<gene>
    <name evidence="2" type="ORF">SAMN04488055_2274</name>
</gene>
<dbReference type="SUPFAM" id="SSF48452">
    <property type="entry name" value="TPR-like"/>
    <property type="match status" value="1"/>
</dbReference>
<feature type="region of interest" description="Disordered" evidence="1">
    <location>
        <begin position="408"/>
        <end position="444"/>
    </location>
</feature>
<proteinExistence type="predicted"/>
<accession>A0A1N6FKS4</accession>
<reference evidence="2 3" key="1">
    <citation type="submission" date="2016-11" db="EMBL/GenBank/DDBJ databases">
        <authorList>
            <person name="Jaros S."/>
            <person name="Januszkiewicz K."/>
            <person name="Wedrychowicz H."/>
        </authorList>
    </citation>
    <scope>NUCLEOTIDE SEQUENCE [LARGE SCALE GENOMIC DNA]</scope>
    <source>
        <strain evidence="2 3">DSM 24787</strain>
    </source>
</reference>
<feature type="compositionally biased region" description="Polar residues" evidence="1">
    <location>
        <begin position="435"/>
        <end position="444"/>
    </location>
</feature>
<dbReference type="Proteomes" id="UP000185003">
    <property type="component" value="Unassembled WGS sequence"/>
</dbReference>